<organism evidence="3 4">
    <name type="scientific">Pleodorina starrii</name>
    <dbReference type="NCBI Taxonomy" id="330485"/>
    <lineage>
        <taxon>Eukaryota</taxon>
        <taxon>Viridiplantae</taxon>
        <taxon>Chlorophyta</taxon>
        <taxon>core chlorophytes</taxon>
        <taxon>Chlorophyceae</taxon>
        <taxon>CS clade</taxon>
        <taxon>Chlamydomonadales</taxon>
        <taxon>Volvocaceae</taxon>
        <taxon>Pleodorina</taxon>
    </lineage>
</organism>
<evidence type="ECO:0000256" key="1">
    <source>
        <dbReference type="ARBA" id="ARBA00004370"/>
    </source>
</evidence>
<sequence length="229" mass="24538">MTRVVLLGATGMVGQGVLREALLDTSVTSILSIGRRPCGKEDPKLKEAVLKDPSDLSSVKEELANVDACLYCLGVSAAGMSEKDYIAVTKDMTLRVFDSLLAQNPAVRFLYVSGDGADAGSSLMWARIKGETENALLARSPEGAFAFRPGLIEPRHGIKGQQSLLYKLLYAAAPALRGLRLPVTDTQAVGRAMLALAKRGSDKKILNNADINRLAAAASRRRQRARDGK</sequence>
<keyword evidence="4" id="KW-1185">Reference proteome</keyword>
<dbReference type="InterPro" id="IPR036291">
    <property type="entry name" value="NAD(P)-bd_dom_sf"/>
</dbReference>
<dbReference type="Proteomes" id="UP001165080">
    <property type="component" value="Unassembled WGS sequence"/>
</dbReference>
<evidence type="ECO:0000313" key="4">
    <source>
        <dbReference type="Proteomes" id="UP001165080"/>
    </source>
</evidence>
<comment type="subcellular location">
    <subcellularLocation>
        <location evidence="1">Membrane</location>
    </subcellularLocation>
</comment>
<reference evidence="3 4" key="1">
    <citation type="journal article" date="2023" name="Commun. Biol.">
        <title>Reorganization of the ancestral sex-determining regions during the evolution of trioecy in Pleodorina starrii.</title>
        <authorList>
            <person name="Takahashi K."/>
            <person name="Suzuki S."/>
            <person name="Kawai-Toyooka H."/>
            <person name="Yamamoto K."/>
            <person name="Hamaji T."/>
            <person name="Ootsuki R."/>
            <person name="Yamaguchi H."/>
            <person name="Kawachi M."/>
            <person name="Higashiyama T."/>
            <person name="Nozaki H."/>
        </authorList>
    </citation>
    <scope>NUCLEOTIDE SEQUENCE [LARGE SCALE GENOMIC DNA]</scope>
    <source>
        <strain evidence="3 4">NIES-4479</strain>
    </source>
</reference>
<evidence type="ECO:0000259" key="2">
    <source>
        <dbReference type="Pfam" id="PF01370"/>
    </source>
</evidence>
<dbReference type="PANTHER" id="PTHR14097">
    <property type="entry name" value="OXIDOREDUCTASE HTATIP2"/>
    <property type="match status" value="1"/>
</dbReference>
<name>A0A9W6F2K9_9CHLO</name>
<dbReference type="PANTHER" id="PTHR14097:SF8">
    <property type="entry name" value="NAD(P)-BINDING DOMAIN-CONTAINING PROTEIN"/>
    <property type="match status" value="1"/>
</dbReference>
<protein>
    <recommendedName>
        <fullName evidence="2">NAD-dependent epimerase/dehydratase domain-containing protein</fullName>
    </recommendedName>
</protein>
<comment type="caution">
    <text evidence="3">The sequence shown here is derived from an EMBL/GenBank/DDBJ whole genome shotgun (WGS) entry which is preliminary data.</text>
</comment>
<dbReference type="Pfam" id="PF01370">
    <property type="entry name" value="Epimerase"/>
    <property type="match status" value="1"/>
</dbReference>
<dbReference type="Gene3D" id="3.40.50.720">
    <property type="entry name" value="NAD(P)-binding Rossmann-like Domain"/>
    <property type="match status" value="1"/>
</dbReference>
<accession>A0A9W6F2K9</accession>
<proteinExistence type="predicted"/>
<dbReference type="InterPro" id="IPR001509">
    <property type="entry name" value="Epimerase_deHydtase"/>
</dbReference>
<dbReference type="OrthoDB" id="3535423at2759"/>
<dbReference type="SUPFAM" id="SSF51735">
    <property type="entry name" value="NAD(P)-binding Rossmann-fold domains"/>
    <property type="match status" value="1"/>
</dbReference>
<dbReference type="GO" id="GO:0016020">
    <property type="term" value="C:membrane"/>
    <property type="evidence" value="ECO:0007669"/>
    <property type="project" value="UniProtKB-SubCell"/>
</dbReference>
<dbReference type="AlphaFoldDB" id="A0A9W6F2K9"/>
<feature type="domain" description="NAD-dependent epimerase/dehydratase" evidence="2">
    <location>
        <begin position="4"/>
        <end position="114"/>
    </location>
</feature>
<dbReference type="EMBL" id="BRXU01000009">
    <property type="protein sequence ID" value="GLC54087.1"/>
    <property type="molecule type" value="Genomic_DNA"/>
</dbReference>
<evidence type="ECO:0000313" key="3">
    <source>
        <dbReference type="EMBL" id="GLC54087.1"/>
    </source>
</evidence>
<gene>
    <name evidence="3" type="primary">PLEST001583</name>
    <name evidence="3" type="ORF">PLESTB_000822400</name>
</gene>